<reference evidence="1 2" key="1">
    <citation type="submission" date="2019-03" db="EMBL/GenBank/DDBJ databases">
        <title>Genomic Encyclopedia of Type Strains, Phase IV (KMG-IV): sequencing the most valuable type-strain genomes for metagenomic binning, comparative biology and taxonomic classification.</title>
        <authorList>
            <person name="Goeker M."/>
        </authorList>
    </citation>
    <scope>NUCLEOTIDE SEQUENCE [LARGE SCALE GENOMIC DNA]</scope>
    <source>
        <strain evidence="1 2">DSM 1837</strain>
    </source>
</reference>
<gene>
    <name evidence="1" type="ORF">EV674_1226</name>
</gene>
<dbReference type="RefSeq" id="WP_132750442.1">
    <property type="nucleotide sequence ID" value="NZ_QXNC01000035.1"/>
</dbReference>
<name>A0A4R2N555_9BURK</name>
<dbReference type="Proteomes" id="UP000295182">
    <property type="component" value="Unassembled WGS sequence"/>
</dbReference>
<organism evidence="1 2">
    <name type="scientific">Simplicispira metamorpha</name>
    <dbReference type="NCBI Taxonomy" id="80881"/>
    <lineage>
        <taxon>Bacteria</taxon>
        <taxon>Pseudomonadati</taxon>
        <taxon>Pseudomonadota</taxon>
        <taxon>Betaproteobacteria</taxon>
        <taxon>Burkholderiales</taxon>
        <taxon>Comamonadaceae</taxon>
        <taxon>Simplicispira</taxon>
    </lineage>
</organism>
<dbReference type="EMBL" id="SLXH01000022">
    <property type="protein sequence ID" value="TCP15935.1"/>
    <property type="molecule type" value="Genomic_DNA"/>
</dbReference>
<evidence type="ECO:0000313" key="2">
    <source>
        <dbReference type="Proteomes" id="UP000295182"/>
    </source>
</evidence>
<proteinExistence type="predicted"/>
<evidence type="ECO:0000313" key="1">
    <source>
        <dbReference type="EMBL" id="TCP15935.1"/>
    </source>
</evidence>
<comment type="caution">
    <text evidence="1">The sequence shown here is derived from an EMBL/GenBank/DDBJ whole genome shotgun (WGS) entry which is preliminary data.</text>
</comment>
<dbReference type="AlphaFoldDB" id="A0A4R2N555"/>
<protein>
    <submittedName>
        <fullName evidence="1">Uncharacterized protein</fullName>
    </submittedName>
</protein>
<sequence>MSTKATLKSRLRVDGQPGFHLYDDVLTEMAYELAEESGSTSTPAPPVYLTLEGVEVELRTLPSGGAAVTLTIPRDMARELGLVPPENRELE</sequence>
<accession>A0A4R2N555</accession>
<dbReference type="OrthoDB" id="9103332at2"/>
<keyword evidence="2" id="KW-1185">Reference proteome</keyword>